<evidence type="ECO:0000313" key="2">
    <source>
        <dbReference type="EMBL" id="EPS44846.1"/>
    </source>
</evidence>
<sequence length="257" mass="29442">MLRHMIIAGLFLLVSHLTSAHLPYLDPDNSHGSYYTAFQFPDSLYSRALCTTTTCPPPNHQYNRTSYYTNYGGYQKPWSKESWSKVYVRAGECLHFEFGVPHIPALEYPVFRPTVYLLGSCLPPCAVFGYPAPYEIEYPPFDLPYGYTYNTLKALRFNLADPGYQPAKFYEPHLDSTFLSYLNYTVPIGCDGDVYIIVETHEKRIVEYYVAVGEKEGFPPYGSTEGIASVQETQAWANGDNPKVGEYCRKRGYWERE</sequence>
<dbReference type="EMBL" id="AQGS01000032">
    <property type="protein sequence ID" value="EPS44846.1"/>
    <property type="molecule type" value="Genomic_DNA"/>
</dbReference>
<evidence type="ECO:0000313" key="3">
    <source>
        <dbReference type="Proteomes" id="UP000015100"/>
    </source>
</evidence>
<name>S8AV87_DACHA</name>
<accession>S8AV87</accession>
<proteinExistence type="predicted"/>
<feature type="chain" id="PRO_5004548769" evidence="1">
    <location>
        <begin position="21"/>
        <end position="257"/>
    </location>
</feature>
<evidence type="ECO:0000256" key="1">
    <source>
        <dbReference type="SAM" id="SignalP"/>
    </source>
</evidence>
<dbReference type="OrthoDB" id="5352295at2759"/>
<reference evidence="3" key="2">
    <citation type="submission" date="2013-04" db="EMBL/GenBank/DDBJ databases">
        <title>Genomic mechanisms accounting for the adaptation to parasitism in nematode-trapping fungi.</title>
        <authorList>
            <person name="Ahren D.G."/>
        </authorList>
    </citation>
    <scope>NUCLEOTIDE SEQUENCE [LARGE SCALE GENOMIC DNA]</scope>
    <source>
        <strain evidence="3">CBS 200.50</strain>
    </source>
</reference>
<dbReference type="HOGENOM" id="CLU_1081730_0_0_1"/>
<dbReference type="OMA" id="YIIVETH"/>
<dbReference type="AlphaFoldDB" id="S8AV87"/>
<dbReference type="Proteomes" id="UP000015100">
    <property type="component" value="Unassembled WGS sequence"/>
</dbReference>
<feature type="signal peptide" evidence="1">
    <location>
        <begin position="1"/>
        <end position="20"/>
    </location>
</feature>
<keyword evidence="3" id="KW-1185">Reference proteome</keyword>
<keyword evidence="1" id="KW-0732">Signal</keyword>
<gene>
    <name evidence="2" type="ORF">H072_1170</name>
</gene>
<reference evidence="2 3" key="1">
    <citation type="journal article" date="2013" name="PLoS Genet.">
        <title>Genomic mechanisms accounting for the adaptation to parasitism in nematode-trapping fungi.</title>
        <authorList>
            <person name="Meerupati T."/>
            <person name="Andersson K.M."/>
            <person name="Friman E."/>
            <person name="Kumar D."/>
            <person name="Tunlid A."/>
            <person name="Ahren D."/>
        </authorList>
    </citation>
    <scope>NUCLEOTIDE SEQUENCE [LARGE SCALE GENOMIC DNA]</scope>
    <source>
        <strain evidence="2 3">CBS 200.50</strain>
    </source>
</reference>
<organism evidence="2 3">
    <name type="scientific">Dactylellina haptotyla (strain CBS 200.50)</name>
    <name type="common">Nematode-trapping fungus</name>
    <name type="synonym">Monacrosporium haptotylum</name>
    <dbReference type="NCBI Taxonomy" id="1284197"/>
    <lineage>
        <taxon>Eukaryota</taxon>
        <taxon>Fungi</taxon>
        <taxon>Dikarya</taxon>
        <taxon>Ascomycota</taxon>
        <taxon>Pezizomycotina</taxon>
        <taxon>Orbiliomycetes</taxon>
        <taxon>Orbiliales</taxon>
        <taxon>Orbiliaceae</taxon>
        <taxon>Dactylellina</taxon>
    </lineage>
</organism>
<protein>
    <submittedName>
        <fullName evidence="2">Uncharacterized protein</fullName>
    </submittedName>
</protein>
<comment type="caution">
    <text evidence="2">The sequence shown here is derived from an EMBL/GenBank/DDBJ whole genome shotgun (WGS) entry which is preliminary data.</text>
</comment>